<feature type="domain" description="C2H2-type" evidence="8">
    <location>
        <begin position="199"/>
        <end position="227"/>
    </location>
</feature>
<keyword evidence="3 7" id="KW-0863">Zinc-finger</keyword>
<feature type="domain" description="C2H2-type" evidence="8">
    <location>
        <begin position="77"/>
        <end position="105"/>
    </location>
</feature>
<dbReference type="GO" id="GO:0000981">
    <property type="term" value="F:DNA-binding transcription factor activity, RNA polymerase II-specific"/>
    <property type="evidence" value="ECO:0007669"/>
    <property type="project" value="TreeGrafter"/>
</dbReference>
<dbReference type="OMA" id="HTEDNSH"/>
<dbReference type="Gene3D" id="3.30.160.60">
    <property type="entry name" value="Classic Zinc Finger"/>
    <property type="match status" value="6"/>
</dbReference>
<feature type="domain" description="C2H2-type" evidence="8">
    <location>
        <begin position="48"/>
        <end position="76"/>
    </location>
</feature>
<dbReference type="SUPFAM" id="SSF57667">
    <property type="entry name" value="beta-beta-alpha zinc fingers"/>
    <property type="match status" value="4"/>
</dbReference>
<organism evidence="9 10">
    <name type="scientific">Folsomia candida</name>
    <name type="common">Springtail</name>
    <dbReference type="NCBI Taxonomy" id="158441"/>
    <lineage>
        <taxon>Eukaryota</taxon>
        <taxon>Metazoa</taxon>
        <taxon>Ecdysozoa</taxon>
        <taxon>Arthropoda</taxon>
        <taxon>Hexapoda</taxon>
        <taxon>Collembola</taxon>
        <taxon>Entomobryomorpha</taxon>
        <taxon>Isotomoidea</taxon>
        <taxon>Isotomidae</taxon>
        <taxon>Proisotominae</taxon>
        <taxon>Folsomia</taxon>
    </lineage>
</organism>
<keyword evidence="5" id="KW-0805">Transcription regulation</keyword>
<dbReference type="FunFam" id="3.30.160.60:FF:000032">
    <property type="entry name" value="Krueppel-like factor 4"/>
    <property type="match status" value="1"/>
</dbReference>
<dbReference type="PROSITE" id="PS50157">
    <property type="entry name" value="ZINC_FINGER_C2H2_2"/>
    <property type="match status" value="9"/>
</dbReference>
<evidence type="ECO:0000256" key="2">
    <source>
        <dbReference type="ARBA" id="ARBA00022737"/>
    </source>
</evidence>
<dbReference type="AlphaFoldDB" id="A0A226DQZ0"/>
<dbReference type="OrthoDB" id="10004641at2759"/>
<dbReference type="STRING" id="158441.A0A226DQZ0"/>
<keyword evidence="1" id="KW-0479">Metal-binding</keyword>
<dbReference type="PROSITE" id="PS00028">
    <property type="entry name" value="ZINC_FINGER_C2H2_1"/>
    <property type="match status" value="8"/>
</dbReference>
<keyword evidence="4" id="KW-0862">Zinc</keyword>
<protein>
    <submittedName>
        <fullName evidence="9">Zinc finger protein 26</fullName>
    </submittedName>
</protein>
<dbReference type="GO" id="GO:0008270">
    <property type="term" value="F:zinc ion binding"/>
    <property type="evidence" value="ECO:0007669"/>
    <property type="project" value="UniProtKB-KW"/>
</dbReference>
<feature type="domain" description="C2H2-type" evidence="8">
    <location>
        <begin position="108"/>
        <end position="138"/>
    </location>
</feature>
<dbReference type="FunFam" id="3.30.160.60:FF:000446">
    <property type="entry name" value="Zinc finger protein"/>
    <property type="match status" value="1"/>
</dbReference>
<feature type="domain" description="C2H2-type" evidence="8">
    <location>
        <begin position="20"/>
        <end position="48"/>
    </location>
</feature>
<evidence type="ECO:0000313" key="9">
    <source>
        <dbReference type="EMBL" id="OXA47264.1"/>
    </source>
</evidence>
<evidence type="ECO:0000256" key="1">
    <source>
        <dbReference type="ARBA" id="ARBA00022723"/>
    </source>
</evidence>
<feature type="domain" description="C2H2-type" evidence="8">
    <location>
        <begin position="140"/>
        <end position="167"/>
    </location>
</feature>
<dbReference type="Pfam" id="PF00096">
    <property type="entry name" value="zf-C2H2"/>
    <property type="match status" value="6"/>
</dbReference>
<feature type="domain" description="C2H2-type" evidence="8">
    <location>
        <begin position="287"/>
        <end position="314"/>
    </location>
</feature>
<feature type="domain" description="C2H2-type" evidence="8">
    <location>
        <begin position="168"/>
        <end position="195"/>
    </location>
</feature>
<name>A0A226DQZ0_FOLCA</name>
<evidence type="ECO:0000256" key="3">
    <source>
        <dbReference type="ARBA" id="ARBA00022771"/>
    </source>
</evidence>
<dbReference type="Proteomes" id="UP000198287">
    <property type="component" value="Unassembled WGS sequence"/>
</dbReference>
<dbReference type="InterPro" id="IPR036236">
    <property type="entry name" value="Znf_C2H2_sf"/>
</dbReference>
<evidence type="ECO:0000259" key="8">
    <source>
        <dbReference type="PROSITE" id="PS50157"/>
    </source>
</evidence>
<dbReference type="SMART" id="SM00355">
    <property type="entry name" value="ZnF_C2H2"/>
    <property type="match status" value="10"/>
</dbReference>
<reference evidence="9 10" key="1">
    <citation type="submission" date="2015-12" db="EMBL/GenBank/DDBJ databases">
        <title>The genome of Folsomia candida.</title>
        <authorList>
            <person name="Faddeeva A."/>
            <person name="Derks M.F."/>
            <person name="Anvar Y."/>
            <person name="Smit S."/>
            <person name="Van Straalen N."/>
            <person name="Roelofs D."/>
        </authorList>
    </citation>
    <scope>NUCLEOTIDE SEQUENCE [LARGE SCALE GENOMIC DNA]</scope>
    <source>
        <strain evidence="9 10">VU population</strain>
        <tissue evidence="9">Whole body</tissue>
    </source>
</reference>
<dbReference type="PANTHER" id="PTHR24409">
    <property type="entry name" value="ZINC FINGER PROTEIN 142"/>
    <property type="match status" value="1"/>
</dbReference>
<evidence type="ECO:0000256" key="6">
    <source>
        <dbReference type="ARBA" id="ARBA00023163"/>
    </source>
</evidence>
<dbReference type="EMBL" id="LNIX01000013">
    <property type="protein sequence ID" value="OXA47264.1"/>
    <property type="molecule type" value="Genomic_DNA"/>
</dbReference>
<keyword evidence="6" id="KW-0804">Transcription</keyword>
<dbReference type="GO" id="GO:0000977">
    <property type="term" value="F:RNA polymerase II transcription regulatory region sequence-specific DNA binding"/>
    <property type="evidence" value="ECO:0007669"/>
    <property type="project" value="TreeGrafter"/>
</dbReference>
<dbReference type="InterPro" id="IPR013087">
    <property type="entry name" value="Znf_C2H2_type"/>
</dbReference>
<evidence type="ECO:0000256" key="5">
    <source>
        <dbReference type="ARBA" id="ARBA00023015"/>
    </source>
</evidence>
<evidence type="ECO:0000256" key="7">
    <source>
        <dbReference type="PROSITE-ProRule" id="PRU00042"/>
    </source>
</evidence>
<keyword evidence="2" id="KW-0677">Repeat</keyword>
<evidence type="ECO:0000256" key="4">
    <source>
        <dbReference type="ARBA" id="ARBA00022833"/>
    </source>
</evidence>
<accession>A0A226DQZ0</accession>
<comment type="caution">
    <text evidence="9">The sequence shown here is derived from an EMBL/GenBank/DDBJ whole genome shotgun (WGS) entry which is preliminary data.</text>
</comment>
<dbReference type="PANTHER" id="PTHR24409:SF295">
    <property type="entry name" value="AZ2-RELATED"/>
    <property type="match status" value="1"/>
</dbReference>
<gene>
    <name evidence="9" type="ORF">Fcan01_17781</name>
</gene>
<sequence length="320" mass="37268">MYMSVLCIKIKTITMPKKNWQCPQCSKMCNTRDHLQTHFATQHPDAKMKCKVCGNNLKSPQSLSNHIRNYHTNRKLPTCQICRRVFFSSATLRGHMNAAHTTAARPRVRCTFPRCTKTYSSQNSLSNHVRGEHAQNPVRLRCKLCGREFKTRGCLEKHISYHTTEKPYKCATCGRCFARGEHLKIHEETHLEKSRRKIFHCGICPTTFVTKAGWKRHIVSSHGNQRDYRCAVCGKRFALQSYLKRHVENKHPVDEEKIHSCKKCEYKSHSKAYLANHVKRHNIANYKHCDFCSKAFAIFPDLAKHFGRHTLEKYVNRRVA</sequence>
<proteinExistence type="predicted"/>
<evidence type="ECO:0000313" key="10">
    <source>
        <dbReference type="Proteomes" id="UP000198287"/>
    </source>
</evidence>
<keyword evidence="10" id="KW-1185">Reference proteome</keyword>
<feature type="domain" description="C2H2-type" evidence="8">
    <location>
        <begin position="228"/>
        <end position="256"/>
    </location>
</feature>
<dbReference type="GO" id="GO:0005634">
    <property type="term" value="C:nucleus"/>
    <property type="evidence" value="ECO:0007669"/>
    <property type="project" value="TreeGrafter"/>
</dbReference>